<dbReference type="EC" id="3.4.21.53" evidence="9 10"/>
<keyword evidence="5 9" id="KW-0378">Hydrolase</keyword>
<comment type="induction">
    <text evidence="9">By heat shock.</text>
</comment>
<keyword evidence="3 9" id="KW-0645">Protease</keyword>
<dbReference type="InterPro" id="IPR003111">
    <property type="entry name" value="Lon_prtase_N"/>
</dbReference>
<evidence type="ECO:0000256" key="10">
    <source>
        <dbReference type="PIRNR" id="PIRNR001174"/>
    </source>
</evidence>
<feature type="binding site" evidence="9 12">
    <location>
        <begin position="392"/>
        <end position="399"/>
    </location>
    <ligand>
        <name>ATP</name>
        <dbReference type="ChEBI" id="CHEBI:30616"/>
    </ligand>
</feature>
<accession>I2PXH9</accession>
<protein>
    <recommendedName>
        <fullName evidence="9 10">Lon protease</fullName>
        <ecNumber evidence="9 10">3.4.21.53</ecNumber>
    </recommendedName>
    <alternativeName>
        <fullName evidence="9">ATP-dependent protease La</fullName>
    </alternativeName>
</protein>
<dbReference type="InterPro" id="IPR008268">
    <property type="entry name" value="Peptidase_S16_AS"/>
</dbReference>
<dbReference type="Gene3D" id="1.20.5.5270">
    <property type="match status" value="1"/>
</dbReference>
<dbReference type="PRINTS" id="PR00830">
    <property type="entry name" value="ENDOLAPTASE"/>
</dbReference>
<gene>
    <name evidence="9" type="primary">lon</name>
    <name evidence="18" type="ORF">DesU5LDRAFT_0530</name>
</gene>
<dbReference type="CDD" id="cd19500">
    <property type="entry name" value="RecA-like_Lon"/>
    <property type="match status" value="1"/>
</dbReference>
<dbReference type="InterPro" id="IPR004815">
    <property type="entry name" value="Lon_bac/euk-typ"/>
</dbReference>
<dbReference type="Gene3D" id="1.10.8.60">
    <property type="match status" value="1"/>
</dbReference>
<evidence type="ECO:0000256" key="6">
    <source>
        <dbReference type="ARBA" id="ARBA00022825"/>
    </source>
</evidence>
<dbReference type="Gene3D" id="3.30.230.10">
    <property type="match status" value="1"/>
</dbReference>
<evidence type="ECO:0000256" key="12">
    <source>
        <dbReference type="PIRSR" id="PIRSR001174-2"/>
    </source>
</evidence>
<reference evidence="18" key="1">
    <citation type="submission" date="2011-11" db="EMBL/GenBank/DDBJ databases">
        <title>Improved High-Quality Draft sequence of Desulfovibrio sp. U5L.</title>
        <authorList>
            <consortium name="US DOE Joint Genome Institute"/>
            <person name="Lucas S."/>
            <person name="Han J."/>
            <person name="Lapidus A."/>
            <person name="Cheng J.-F."/>
            <person name="Goodwin L."/>
            <person name="Pitluck S."/>
            <person name="Peters L."/>
            <person name="Ovchinnikova G."/>
            <person name="Held B."/>
            <person name="Detter J.C."/>
            <person name="Han C."/>
            <person name="Tapia R."/>
            <person name="Land M."/>
            <person name="Hauser L."/>
            <person name="Kyrpides N."/>
            <person name="Ivanova N."/>
            <person name="Pagani I."/>
            <person name="Gabster J."/>
            <person name="Walker C."/>
            <person name="Stolyar S."/>
            <person name="Stahl D."/>
            <person name="Arkin A."/>
            <person name="Dehal P."/>
            <person name="Hazen T."/>
            <person name="Woyke T."/>
        </authorList>
    </citation>
    <scope>NUCLEOTIDE SEQUENCE [LARGE SCALE GENOMIC DNA]</scope>
    <source>
        <strain evidence="18">U5L</strain>
    </source>
</reference>
<dbReference type="Gene3D" id="3.40.50.300">
    <property type="entry name" value="P-loop containing nucleotide triphosphate hydrolases"/>
    <property type="match status" value="1"/>
</dbReference>
<evidence type="ECO:0000256" key="4">
    <source>
        <dbReference type="ARBA" id="ARBA00022741"/>
    </source>
</evidence>
<dbReference type="InterPro" id="IPR027543">
    <property type="entry name" value="Lon_bac"/>
</dbReference>
<dbReference type="AlphaFoldDB" id="I2PXH9"/>
<dbReference type="EMBL" id="JH600068">
    <property type="protein sequence ID" value="EIG52235.1"/>
    <property type="molecule type" value="Genomic_DNA"/>
</dbReference>
<dbReference type="InterPro" id="IPR014721">
    <property type="entry name" value="Ribsml_uS5_D2-typ_fold_subgr"/>
</dbReference>
<dbReference type="GO" id="GO:0004176">
    <property type="term" value="F:ATP-dependent peptidase activity"/>
    <property type="evidence" value="ECO:0007669"/>
    <property type="project" value="UniProtKB-UniRule"/>
</dbReference>
<dbReference type="GO" id="GO:0006515">
    <property type="term" value="P:protein quality control for misfolded or incompletely synthesized proteins"/>
    <property type="evidence" value="ECO:0007669"/>
    <property type="project" value="UniProtKB-UniRule"/>
</dbReference>
<dbReference type="HAMAP" id="MF_01973">
    <property type="entry name" value="lon_bact"/>
    <property type="match status" value="1"/>
</dbReference>
<dbReference type="FunFam" id="1.20.5.5270:FF:000002">
    <property type="entry name" value="Lon protease homolog"/>
    <property type="match status" value="1"/>
</dbReference>
<dbReference type="Gene3D" id="2.30.130.40">
    <property type="entry name" value="LON domain-like"/>
    <property type="match status" value="1"/>
</dbReference>
<dbReference type="SMART" id="SM00382">
    <property type="entry name" value="AAA"/>
    <property type="match status" value="1"/>
</dbReference>
<proteinExistence type="evidence at transcript level"/>
<evidence type="ECO:0000256" key="3">
    <source>
        <dbReference type="ARBA" id="ARBA00022670"/>
    </source>
</evidence>
<evidence type="ECO:0000256" key="14">
    <source>
        <dbReference type="RuleBase" id="RU000591"/>
    </source>
</evidence>
<dbReference type="STRING" id="596152.DesU5LDRAFT_0530"/>
<dbReference type="InterPro" id="IPR015947">
    <property type="entry name" value="PUA-like_sf"/>
</dbReference>
<dbReference type="OrthoDB" id="9803599at2"/>
<comment type="function">
    <text evidence="9">ATP-dependent serine protease that mediates the selective degradation of mutant and abnormal proteins as well as certain short-lived regulatory proteins. Required for cellular homeostasis and for survival from DNA damage and developmental changes induced by stress. Degrades polypeptides processively to yield small peptide fragments that are 5 to 10 amino acids long. Binds to DNA in a double-stranded, site-specific manner.</text>
</comment>
<organism evidence="18">
    <name type="scientific">Desulfovibrio sp. U5L</name>
    <dbReference type="NCBI Taxonomy" id="596152"/>
    <lineage>
        <taxon>Bacteria</taxon>
        <taxon>Pseudomonadati</taxon>
        <taxon>Thermodesulfobacteriota</taxon>
        <taxon>Desulfovibrionia</taxon>
        <taxon>Desulfovibrionales</taxon>
        <taxon>Desulfovibrionaceae</taxon>
        <taxon>Desulfovibrio</taxon>
    </lineage>
</organism>
<keyword evidence="2 9" id="KW-0963">Cytoplasm</keyword>
<evidence type="ECO:0000256" key="13">
    <source>
        <dbReference type="PROSITE-ProRule" id="PRU01122"/>
    </source>
</evidence>
<evidence type="ECO:0000256" key="7">
    <source>
        <dbReference type="ARBA" id="ARBA00022840"/>
    </source>
</evidence>
<name>I2PXH9_9BACT</name>
<dbReference type="SUPFAM" id="SSF88697">
    <property type="entry name" value="PUA domain-like"/>
    <property type="match status" value="1"/>
</dbReference>
<dbReference type="PROSITE" id="PS51787">
    <property type="entry name" value="LON_N"/>
    <property type="match status" value="1"/>
</dbReference>
<keyword evidence="8 9" id="KW-0346">Stress response</keyword>
<feature type="region of interest" description="Disordered" evidence="15">
    <location>
        <begin position="814"/>
        <end position="841"/>
    </location>
</feature>
<feature type="domain" description="Lon N-terminal" evidence="17">
    <location>
        <begin position="45"/>
        <end position="240"/>
    </location>
</feature>
<dbReference type="Pfam" id="PF05362">
    <property type="entry name" value="Lon_C"/>
    <property type="match status" value="1"/>
</dbReference>
<sequence length="841" mass="92939">MDNDSDPKKTPEEAAVSADEAPAGNEAPIASESEDKNQPDIPLELPVLAVRDIVVFNYMILPLFVGRDKSVQAVDAAINGSRYILILTQKDEKVDEPGEDDLHRVGTVGMIMRMLKMPDGRLKVLVQGLTRARVEHFISSEPFHLAKVEIIGERESKEVTLEQEAMMRAAREQSEKILSLRGMASADIMAVLNSVNEPGRLADLVASNLRMRVEEAQRLLECEDPIERLRLVNDQLVKEAEVATMQAKIQNMAKEGMDKAQKDFFLREQMKAIRRELGEGGEESDELEELKEALDKVGMPKEVKKESDKQLKRLVSMHPDSSEAGVIRTYLDWLVDLPWKKLSKDRLDIKEAKRILDEDHFDLEKVKERILEYLSVRKLNPGMKGPILCFVGPPGVGKTSLGRSIARALGRKFVRMSLGGMRDEAEIRGHRRTYIGSMPGRVVQSIKQAGTRNPVIMLDEIDKVGSDFRGDPSSALLEVLDPEQNFSFSDHYLNVPFDLSKVMFICTANILDTIPAPLLDRMELIRLPGYTEQEKIKIARRYILPRQIEENGLAKNDMILSDQVLARIIRDYTREAGLRNLEREVGSVARKVARKKAEGEKPPFRVTAASLEKLLGPAYYMDDEREAELPPGVAVGLAWTPVGGAILHIEVATLPGKGGLQLTGKLGDVMKESAQAALTYAKSRAKELGINPEIFEKNDIHIHVPAGATPKDGPSAGVTLVTALISALTNQRVGSDVAMTGEITLRGRVLPVGGIKEKVLAAVAAGMKRIIIPAQNMKDLRDIPRDLRGRVKVFPVERIDEVWPLASAVTPEKAAAVEKKIPPVEPGGNGEAEEPEKAGNA</sequence>
<dbReference type="InterPro" id="IPR054594">
    <property type="entry name" value="Lon_lid"/>
</dbReference>
<dbReference type="InterPro" id="IPR003593">
    <property type="entry name" value="AAA+_ATPase"/>
</dbReference>
<dbReference type="GO" id="GO:0005737">
    <property type="term" value="C:cytoplasm"/>
    <property type="evidence" value="ECO:0007669"/>
    <property type="project" value="UniProtKB-SubCell"/>
</dbReference>
<dbReference type="MEROPS" id="S16.001"/>
<dbReference type="GO" id="GO:0043565">
    <property type="term" value="F:sequence-specific DNA binding"/>
    <property type="evidence" value="ECO:0007669"/>
    <property type="project" value="UniProtKB-UniRule"/>
</dbReference>
<dbReference type="InterPro" id="IPR046336">
    <property type="entry name" value="Lon_prtase_N_sf"/>
</dbReference>
<dbReference type="InterPro" id="IPR027065">
    <property type="entry name" value="Lon_Prtase"/>
</dbReference>
<dbReference type="FunFam" id="3.40.50.300:FF:000382">
    <property type="entry name" value="Lon protease homolog 2, peroxisomal"/>
    <property type="match status" value="1"/>
</dbReference>
<dbReference type="Pfam" id="PF00004">
    <property type="entry name" value="AAA"/>
    <property type="match status" value="1"/>
</dbReference>
<dbReference type="PANTHER" id="PTHR10046">
    <property type="entry name" value="ATP DEPENDENT LON PROTEASE FAMILY MEMBER"/>
    <property type="match status" value="1"/>
</dbReference>
<dbReference type="InterPro" id="IPR027417">
    <property type="entry name" value="P-loop_NTPase"/>
</dbReference>
<dbReference type="SUPFAM" id="SSF54211">
    <property type="entry name" value="Ribosomal protein S5 domain 2-like"/>
    <property type="match status" value="1"/>
</dbReference>
<dbReference type="NCBIfam" id="NF008053">
    <property type="entry name" value="PRK10787.1"/>
    <property type="match status" value="1"/>
</dbReference>
<dbReference type="GO" id="GO:0016887">
    <property type="term" value="F:ATP hydrolysis activity"/>
    <property type="evidence" value="ECO:0007669"/>
    <property type="project" value="UniProtKB-UniRule"/>
</dbReference>
<dbReference type="Pfam" id="PF02190">
    <property type="entry name" value="LON_substr_bdg"/>
    <property type="match status" value="1"/>
</dbReference>
<dbReference type="SMART" id="SM00464">
    <property type="entry name" value="LON"/>
    <property type="match status" value="1"/>
</dbReference>
<feature type="region of interest" description="Disordered" evidence="15">
    <location>
        <begin position="1"/>
        <end position="38"/>
    </location>
</feature>
<dbReference type="InterPro" id="IPR020568">
    <property type="entry name" value="Ribosomal_Su5_D2-typ_SF"/>
</dbReference>
<feature type="compositionally biased region" description="Basic and acidic residues" evidence="15">
    <location>
        <begin position="1"/>
        <end position="12"/>
    </location>
</feature>
<evidence type="ECO:0000313" key="18">
    <source>
        <dbReference type="EMBL" id="EIG52235.1"/>
    </source>
</evidence>
<feature type="active site" evidence="9 11">
    <location>
        <position position="715"/>
    </location>
</feature>
<feature type="domain" description="Lon proteolytic" evidence="16">
    <location>
        <begin position="628"/>
        <end position="809"/>
    </location>
</feature>
<dbReference type="SUPFAM" id="SSF52540">
    <property type="entry name" value="P-loop containing nucleoside triphosphate hydrolases"/>
    <property type="match status" value="1"/>
</dbReference>
<dbReference type="InterPro" id="IPR008269">
    <property type="entry name" value="Lon_proteolytic"/>
</dbReference>
<comment type="subcellular location">
    <subcellularLocation>
        <location evidence="1 9 10">Cytoplasm</location>
    </subcellularLocation>
</comment>
<keyword evidence="6 9" id="KW-0720">Serine protease</keyword>
<dbReference type="PIRSF" id="PIRSF001174">
    <property type="entry name" value="Lon_proteas"/>
    <property type="match status" value="1"/>
</dbReference>
<dbReference type="PROSITE" id="PS51786">
    <property type="entry name" value="LON_PROTEOLYTIC"/>
    <property type="match status" value="1"/>
</dbReference>
<dbReference type="Pfam" id="PF22667">
    <property type="entry name" value="Lon_lid"/>
    <property type="match status" value="1"/>
</dbReference>
<evidence type="ECO:0000256" key="2">
    <source>
        <dbReference type="ARBA" id="ARBA00022490"/>
    </source>
</evidence>
<dbReference type="GO" id="GO:0034605">
    <property type="term" value="P:cellular response to heat"/>
    <property type="evidence" value="ECO:0007669"/>
    <property type="project" value="UniProtKB-UniRule"/>
</dbReference>
<evidence type="ECO:0000259" key="17">
    <source>
        <dbReference type="PROSITE" id="PS51787"/>
    </source>
</evidence>
<dbReference type="GO" id="GO:0004252">
    <property type="term" value="F:serine-type endopeptidase activity"/>
    <property type="evidence" value="ECO:0007669"/>
    <property type="project" value="UniProtKB-UniRule"/>
</dbReference>
<evidence type="ECO:0000256" key="9">
    <source>
        <dbReference type="HAMAP-Rule" id="MF_01973"/>
    </source>
</evidence>
<dbReference type="GO" id="GO:0005524">
    <property type="term" value="F:ATP binding"/>
    <property type="evidence" value="ECO:0007669"/>
    <property type="project" value="UniProtKB-UniRule"/>
</dbReference>
<evidence type="ECO:0000259" key="16">
    <source>
        <dbReference type="PROSITE" id="PS51786"/>
    </source>
</evidence>
<evidence type="ECO:0000256" key="5">
    <source>
        <dbReference type="ARBA" id="ARBA00022801"/>
    </source>
</evidence>
<comment type="catalytic activity">
    <reaction evidence="9 10 13">
        <text>Hydrolysis of proteins in presence of ATP.</text>
        <dbReference type="EC" id="3.4.21.53"/>
    </reaction>
</comment>
<dbReference type="PROSITE" id="PS01046">
    <property type="entry name" value="LON_SER"/>
    <property type="match status" value="1"/>
</dbReference>
<evidence type="ECO:0000256" key="15">
    <source>
        <dbReference type="SAM" id="MobiDB-lite"/>
    </source>
</evidence>
<keyword evidence="4 9" id="KW-0547">Nucleotide-binding</keyword>
<feature type="active site" evidence="9 11">
    <location>
        <position position="758"/>
    </location>
</feature>
<keyword evidence="7 9" id="KW-0067">ATP-binding</keyword>
<dbReference type="eggNOG" id="COG0466">
    <property type="taxonomic scope" value="Bacteria"/>
</dbReference>
<evidence type="ECO:0000256" key="1">
    <source>
        <dbReference type="ARBA" id="ARBA00004496"/>
    </source>
</evidence>
<evidence type="ECO:0000256" key="11">
    <source>
        <dbReference type="PIRSR" id="PIRSR001174-1"/>
    </source>
</evidence>
<dbReference type="InterPro" id="IPR003959">
    <property type="entry name" value="ATPase_AAA_core"/>
</dbReference>
<dbReference type="HOGENOM" id="CLU_004109_4_3_7"/>
<comment type="subunit">
    <text evidence="9 10">Homohexamer. Organized in a ring with a central cavity.</text>
</comment>
<evidence type="ECO:0000256" key="8">
    <source>
        <dbReference type="ARBA" id="ARBA00023016"/>
    </source>
</evidence>
<dbReference type="NCBIfam" id="TIGR00763">
    <property type="entry name" value="lon"/>
    <property type="match status" value="1"/>
</dbReference>
<dbReference type="Gene3D" id="1.20.58.1480">
    <property type="match status" value="1"/>
</dbReference>
<comment type="similarity">
    <text evidence="9 10 13 14">Belongs to the peptidase S16 family.</text>
</comment>